<dbReference type="EMBL" id="OU503049">
    <property type="protein sequence ID" value="CAI9776105.1"/>
    <property type="molecule type" value="Genomic_DNA"/>
</dbReference>
<evidence type="ECO:0000256" key="6">
    <source>
        <dbReference type="ARBA" id="ARBA00048612"/>
    </source>
</evidence>
<evidence type="ECO:0000256" key="4">
    <source>
        <dbReference type="ARBA" id="ARBA00022679"/>
    </source>
</evidence>
<gene>
    <name evidence="8" type="ORF">FPE_LOCUS23535</name>
</gene>
<dbReference type="InterPro" id="IPR003788">
    <property type="entry name" value="NDUFAF7"/>
</dbReference>
<dbReference type="EC" id="2.1.1.320" evidence="7"/>
<comment type="catalytic activity">
    <reaction evidence="6 7">
        <text>L-arginyl-[protein] + 2 S-adenosyl-L-methionine = N(omega),N(omega)'-dimethyl-L-arginyl-[protein] + 2 S-adenosyl-L-homocysteine + 2 H(+)</text>
        <dbReference type="Rhea" id="RHEA:48108"/>
        <dbReference type="Rhea" id="RHEA-COMP:10532"/>
        <dbReference type="Rhea" id="RHEA-COMP:11992"/>
        <dbReference type="ChEBI" id="CHEBI:15378"/>
        <dbReference type="ChEBI" id="CHEBI:29965"/>
        <dbReference type="ChEBI" id="CHEBI:57856"/>
        <dbReference type="ChEBI" id="CHEBI:59789"/>
        <dbReference type="ChEBI" id="CHEBI:88221"/>
        <dbReference type="EC" id="2.1.1.320"/>
    </reaction>
</comment>
<evidence type="ECO:0000256" key="3">
    <source>
        <dbReference type="ARBA" id="ARBA00022603"/>
    </source>
</evidence>
<dbReference type="AlphaFoldDB" id="A0AAD1ZUP3"/>
<comment type="subcellular location">
    <subcellularLocation>
        <location evidence="1 7">Mitochondrion</location>
    </subcellularLocation>
</comment>
<dbReference type="Gene3D" id="3.40.50.12710">
    <property type="match status" value="1"/>
</dbReference>
<protein>
    <recommendedName>
        <fullName evidence="7">Protein arginine methyltransferase NDUFAF7</fullName>
        <ecNumber evidence="7">2.1.1.320</ecNumber>
    </recommendedName>
</protein>
<dbReference type="GO" id="GO:0032259">
    <property type="term" value="P:methylation"/>
    <property type="evidence" value="ECO:0007669"/>
    <property type="project" value="UniProtKB-KW"/>
</dbReference>
<dbReference type="PANTHER" id="PTHR12049:SF5">
    <property type="entry name" value="PROTEIN ARGININE METHYLTRANSFERASE NDUFAF7 HOMOLOG, MITOCHONDRIAL"/>
    <property type="match status" value="1"/>
</dbReference>
<dbReference type="GO" id="GO:0035243">
    <property type="term" value="F:protein-arginine omega-N symmetric methyltransferase activity"/>
    <property type="evidence" value="ECO:0007669"/>
    <property type="project" value="UniProtKB-EC"/>
</dbReference>
<keyword evidence="4 7" id="KW-0808">Transferase</keyword>
<evidence type="ECO:0000313" key="8">
    <source>
        <dbReference type="EMBL" id="CAI9776105.1"/>
    </source>
</evidence>
<accession>A0AAD1ZUP3</accession>
<evidence type="ECO:0000256" key="2">
    <source>
        <dbReference type="ARBA" id="ARBA00005891"/>
    </source>
</evidence>
<evidence type="ECO:0000313" key="9">
    <source>
        <dbReference type="Proteomes" id="UP000834106"/>
    </source>
</evidence>
<dbReference type="PANTHER" id="PTHR12049">
    <property type="entry name" value="PROTEIN ARGININE METHYLTRANSFERASE NDUFAF7, MITOCHONDRIAL"/>
    <property type="match status" value="1"/>
</dbReference>
<proteinExistence type="inferred from homology"/>
<organism evidence="8 9">
    <name type="scientific">Fraxinus pennsylvanica</name>
    <dbReference type="NCBI Taxonomy" id="56036"/>
    <lineage>
        <taxon>Eukaryota</taxon>
        <taxon>Viridiplantae</taxon>
        <taxon>Streptophyta</taxon>
        <taxon>Embryophyta</taxon>
        <taxon>Tracheophyta</taxon>
        <taxon>Spermatophyta</taxon>
        <taxon>Magnoliopsida</taxon>
        <taxon>eudicotyledons</taxon>
        <taxon>Gunneridae</taxon>
        <taxon>Pentapetalae</taxon>
        <taxon>asterids</taxon>
        <taxon>lamiids</taxon>
        <taxon>Lamiales</taxon>
        <taxon>Oleaceae</taxon>
        <taxon>Oleeae</taxon>
        <taxon>Fraxinus</taxon>
    </lineage>
</organism>
<dbReference type="Pfam" id="PF02636">
    <property type="entry name" value="Methyltransf_28"/>
    <property type="match status" value="1"/>
</dbReference>
<dbReference type="InterPro" id="IPR029063">
    <property type="entry name" value="SAM-dependent_MTases_sf"/>
</dbReference>
<evidence type="ECO:0000256" key="5">
    <source>
        <dbReference type="ARBA" id="ARBA00023128"/>
    </source>
</evidence>
<dbReference type="GO" id="GO:0005739">
    <property type="term" value="C:mitochondrion"/>
    <property type="evidence" value="ECO:0007669"/>
    <property type="project" value="UniProtKB-SubCell"/>
</dbReference>
<comment type="similarity">
    <text evidence="2 7">Belongs to the NDUFAF7 family.</text>
</comment>
<evidence type="ECO:0000256" key="1">
    <source>
        <dbReference type="ARBA" id="ARBA00004173"/>
    </source>
</evidence>
<name>A0AAD1ZUP3_9LAMI</name>
<dbReference type="Proteomes" id="UP000834106">
    <property type="component" value="Chromosome 14"/>
</dbReference>
<dbReference type="SUPFAM" id="SSF53335">
    <property type="entry name" value="S-adenosyl-L-methionine-dependent methyltransferases"/>
    <property type="match status" value="1"/>
</dbReference>
<keyword evidence="3 7" id="KW-0489">Methyltransferase</keyword>
<dbReference type="InterPro" id="IPR038375">
    <property type="entry name" value="NDUFAF7_sf"/>
</dbReference>
<evidence type="ECO:0000256" key="7">
    <source>
        <dbReference type="RuleBase" id="RU364114"/>
    </source>
</evidence>
<sequence>MFLRQRYYCAASSGEAMLLLRHLQQSNKVVQTSVERVERLRREREARSSRQRCCRRLSSSIGMGFSPMRVETVEEKLNSTKMAARSVCCSNRLSSLLFSPKVIPFAPAYFSTQIGSDAPVLVRDFIHAALYDSKHGYFSSRSGSVGVLDRSIKFNQLEGRKAYMRHLDKIYKQSDISWFTPVELFKPWYAHGIAEAIMRTTNLSVPLKIYEIGGGSGTCAKSIMDYIKLNAPTRVYDNMSYMYVMCLCLLFVLYQN</sequence>
<keyword evidence="5 7" id="KW-0496">Mitochondrion</keyword>
<comment type="function">
    <text evidence="7">Arginine methyltransferase involved in the assembly or stability of mitochondrial NADH:ubiquinone oxidoreductase complex (complex I).</text>
</comment>
<keyword evidence="9" id="KW-1185">Reference proteome</keyword>
<reference evidence="8" key="1">
    <citation type="submission" date="2023-05" db="EMBL/GenBank/DDBJ databases">
        <authorList>
            <person name="Huff M."/>
        </authorList>
    </citation>
    <scope>NUCLEOTIDE SEQUENCE</scope>
</reference>